<dbReference type="Pfam" id="PF12796">
    <property type="entry name" value="Ank_2"/>
    <property type="match status" value="1"/>
</dbReference>
<keyword evidence="2 3" id="KW-0040">ANK repeat</keyword>
<dbReference type="PROSITE" id="PS50011">
    <property type="entry name" value="PROTEIN_KINASE_DOM"/>
    <property type="match status" value="1"/>
</dbReference>
<evidence type="ECO:0000313" key="6">
    <source>
        <dbReference type="Proteomes" id="UP001147782"/>
    </source>
</evidence>
<comment type="caution">
    <text evidence="5">The sequence shown here is derived from an EMBL/GenBank/DDBJ whole genome shotgun (WGS) entry which is preliminary data.</text>
</comment>
<dbReference type="InterPro" id="IPR002110">
    <property type="entry name" value="Ankyrin_rpt"/>
</dbReference>
<dbReference type="GO" id="GO:0005524">
    <property type="term" value="F:ATP binding"/>
    <property type="evidence" value="ECO:0007669"/>
    <property type="project" value="InterPro"/>
</dbReference>
<feature type="domain" description="Protein kinase" evidence="4">
    <location>
        <begin position="1"/>
        <end position="274"/>
    </location>
</feature>
<dbReference type="Gene3D" id="1.10.510.10">
    <property type="entry name" value="Transferase(Phosphotransferase) domain 1"/>
    <property type="match status" value="1"/>
</dbReference>
<reference evidence="5" key="1">
    <citation type="submission" date="2022-11" db="EMBL/GenBank/DDBJ databases">
        <authorList>
            <person name="Petersen C."/>
        </authorList>
    </citation>
    <scope>NUCLEOTIDE SEQUENCE</scope>
    <source>
        <strain evidence="5">IBT 29864</strain>
    </source>
</reference>
<dbReference type="GeneID" id="81438222"/>
<accession>A0A9W9S1M1</accession>
<evidence type="ECO:0000313" key="5">
    <source>
        <dbReference type="EMBL" id="KAJ5370022.1"/>
    </source>
</evidence>
<protein>
    <recommendedName>
        <fullName evidence="4">Protein kinase domain-containing protein</fullName>
    </recommendedName>
</protein>
<dbReference type="InterPro" id="IPR011009">
    <property type="entry name" value="Kinase-like_dom_sf"/>
</dbReference>
<evidence type="ECO:0000256" key="3">
    <source>
        <dbReference type="PROSITE-ProRule" id="PRU00023"/>
    </source>
</evidence>
<dbReference type="SMART" id="SM00248">
    <property type="entry name" value="ANK"/>
    <property type="match status" value="4"/>
</dbReference>
<dbReference type="Gene3D" id="1.25.40.20">
    <property type="entry name" value="Ankyrin repeat-containing domain"/>
    <property type="match status" value="1"/>
</dbReference>
<dbReference type="PANTHER" id="PTHR24171:SF10">
    <property type="entry name" value="ANKYRIN REPEAT DOMAIN-CONTAINING PROTEIN 29-LIKE"/>
    <property type="match status" value="1"/>
</dbReference>
<evidence type="ECO:0000256" key="1">
    <source>
        <dbReference type="ARBA" id="ARBA00022737"/>
    </source>
</evidence>
<dbReference type="PANTHER" id="PTHR24171">
    <property type="entry name" value="ANKYRIN REPEAT DOMAIN-CONTAINING PROTEIN 39-RELATED"/>
    <property type="match status" value="1"/>
</dbReference>
<sequence length="429" mass="47993">MGLKCARKTIIIEADPELQDGIKRRLTEEAKILHYAQHRHVVRLVHSYFEEDEEKIKFALIMDRAEENLHQYLKPGKTPSNQWFGCLISVVHHIHSLGIRHRDIKPSNILIKDGKVLLADFGISQMGLGKTMPTTNLNRNSERTREYCAPEVDNGRTRGRSADIFSLGAVFLEMLIAHAYHVYPDGHKELAKMLKPSPQDPSSYAKHADDLRKWIKGKFNLIGWQDIILSICYDMLNPDRSLRPLAEELDSVWSALSATSKPRACSCVGETPFVEQSKLIEACKWGSMDDVSRLLDEGADPNTLGAIHHAAARGSKAIVQMLLKRKTEIDSRNPVGQTALHCASRNGFDDVVELLLQSRANVNTGDENSQTALHGAAAQGYGNIVRMLLEAGADVDLEDLDGNTAFHFAYRRHHSDILSLLDDYTSKAK</sequence>
<gene>
    <name evidence="5" type="ORF">N7496_006114</name>
</gene>
<proteinExistence type="predicted"/>
<dbReference type="SUPFAM" id="SSF48403">
    <property type="entry name" value="Ankyrin repeat"/>
    <property type="match status" value="1"/>
</dbReference>
<organism evidence="5 6">
    <name type="scientific">Penicillium cataractarum</name>
    <dbReference type="NCBI Taxonomy" id="2100454"/>
    <lineage>
        <taxon>Eukaryota</taxon>
        <taxon>Fungi</taxon>
        <taxon>Dikarya</taxon>
        <taxon>Ascomycota</taxon>
        <taxon>Pezizomycotina</taxon>
        <taxon>Eurotiomycetes</taxon>
        <taxon>Eurotiomycetidae</taxon>
        <taxon>Eurotiales</taxon>
        <taxon>Aspergillaceae</taxon>
        <taxon>Penicillium</taxon>
    </lineage>
</organism>
<evidence type="ECO:0000256" key="2">
    <source>
        <dbReference type="ARBA" id="ARBA00023043"/>
    </source>
</evidence>
<dbReference type="RefSeq" id="XP_056554456.1">
    <property type="nucleotide sequence ID" value="XM_056699043.1"/>
</dbReference>
<dbReference type="CDD" id="cd00180">
    <property type="entry name" value="PKc"/>
    <property type="match status" value="1"/>
</dbReference>
<dbReference type="PRINTS" id="PR01415">
    <property type="entry name" value="ANKYRIN"/>
</dbReference>
<dbReference type="AlphaFoldDB" id="A0A9W9S1M1"/>
<dbReference type="GO" id="GO:0004842">
    <property type="term" value="F:ubiquitin-protein transferase activity"/>
    <property type="evidence" value="ECO:0007669"/>
    <property type="project" value="TreeGrafter"/>
</dbReference>
<dbReference type="Pfam" id="PF13637">
    <property type="entry name" value="Ank_4"/>
    <property type="match status" value="1"/>
</dbReference>
<name>A0A9W9S1M1_9EURO</name>
<dbReference type="InterPro" id="IPR036770">
    <property type="entry name" value="Ankyrin_rpt-contain_sf"/>
</dbReference>
<dbReference type="PROSITE" id="PS50088">
    <property type="entry name" value="ANK_REPEAT"/>
    <property type="match status" value="3"/>
</dbReference>
<feature type="repeat" description="ANK" evidence="3">
    <location>
        <begin position="368"/>
        <end position="400"/>
    </location>
</feature>
<keyword evidence="1" id="KW-0677">Repeat</keyword>
<dbReference type="InterPro" id="IPR008271">
    <property type="entry name" value="Ser/Thr_kinase_AS"/>
</dbReference>
<dbReference type="EMBL" id="JAPZBS010000005">
    <property type="protein sequence ID" value="KAJ5370022.1"/>
    <property type="molecule type" value="Genomic_DNA"/>
</dbReference>
<dbReference type="SUPFAM" id="SSF56112">
    <property type="entry name" value="Protein kinase-like (PK-like)"/>
    <property type="match status" value="1"/>
</dbReference>
<dbReference type="GO" id="GO:0004672">
    <property type="term" value="F:protein kinase activity"/>
    <property type="evidence" value="ECO:0007669"/>
    <property type="project" value="InterPro"/>
</dbReference>
<evidence type="ECO:0000259" key="4">
    <source>
        <dbReference type="PROSITE" id="PS50011"/>
    </source>
</evidence>
<dbReference type="PROSITE" id="PS50297">
    <property type="entry name" value="ANK_REP_REGION"/>
    <property type="match status" value="2"/>
</dbReference>
<dbReference type="PROSITE" id="PS00108">
    <property type="entry name" value="PROTEIN_KINASE_ST"/>
    <property type="match status" value="1"/>
</dbReference>
<dbReference type="OrthoDB" id="5422826at2759"/>
<reference evidence="5" key="2">
    <citation type="journal article" date="2023" name="IMA Fungus">
        <title>Comparative genomic study of the Penicillium genus elucidates a diverse pangenome and 15 lateral gene transfer events.</title>
        <authorList>
            <person name="Petersen C."/>
            <person name="Sorensen T."/>
            <person name="Nielsen M.R."/>
            <person name="Sondergaard T.E."/>
            <person name="Sorensen J.L."/>
            <person name="Fitzpatrick D.A."/>
            <person name="Frisvad J.C."/>
            <person name="Nielsen K.L."/>
        </authorList>
    </citation>
    <scope>NUCLEOTIDE SEQUENCE</scope>
    <source>
        <strain evidence="5">IBT 29864</strain>
    </source>
</reference>
<dbReference type="Pfam" id="PF00069">
    <property type="entry name" value="Pkinase"/>
    <property type="match status" value="1"/>
</dbReference>
<dbReference type="SMART" id="SM00220">
    <property type="entry name" value="S_TKc"/>
    <property type="match status" value="1"/>
</dbReference>
<dbReference type="Proteomes" id="UP001147782">
    <property type="component" value="Unassembled WGS sequence"/>
</dbReference>
<feature type="repeat" description="ANK" evidence="3">
    <location>
        <begin position="335"/>
        <end position="367"/>
    </location>
</feature>
<dbReference type="InterPro" id="IPR000719">
    <property type="entry name" value="Prot_kinase_dom"/>
</dbReference>
<feature type="repeat" description="ANK" evidence="3">
    <location>
        <begin position="302"/>
        <end position="334"/>
    </location>
</feature>
<dbReference type="GO" id="GO:0085020">
    <property type="term" value="P:protein K6-linked ubiquitination"/>
    <property type="evidence" value="ECO:0007669"/>
    <property type="project" value="TreeGrafter"/>
</dbReference>
<keyword evidence="6" id="KW-1185">Reference proteome</keyword>